<accession>A0A5E7AYM3</accession>
<reference evidence="1 2" key="1">
    <citation type="submission" date="2019-09" db="EMBL/GenBank/DDBJ databases">
        <authorList>
            <person name="Chandra G."/>
            <person name="Truman W A."/>
        </authorList>
    </citation>
    <scope>NUCLEOTIDE SEQUENCE [LARGE SCALE GENOMIC DNA]</scope>
    <source>
        <strain evidence="1">PS723</strain>
    </source>
</reference>
<dbReference type="Proteomes" id="UP000379480">
    <property type="component" value="Unassembled WGS sequence"/>
</dbReference>
<dbReference type="EMBL" id="CABVHY010000005">
    <property type="protein sequence ID" value="VVN83705.1"/>
    <property type="molecule type" value="Genomic_DNA"/>
</dbReference>
<dbReference type="AlphaFoldDB" id="A0A5E7AYM3"/>
<sequence length="172" mass="19808">MGCKPERYPFQFWVYLGEIKFMTESIPCQRTIQVVNTANSHHLGSMCRVQSYSPSSCSPGKRRCWGVATWGQYAGAKRWPFADFLAEIHVTIFERSSAMTRGLDLCGFEESCQALQLFEPEHKRHKQPMSVPSPLWAVRRSGWAWERASLRNRPYFVFGVDPPLYLPLATSR</sequence>
<evidence type="ECO:0000313" key="2">
    <source>
        <dbReference type="Proteomes" id="UP000379480"/>
    </source>
</evidence>
<organism evidence="1 2">
    <name type="scientific">Pseudomonas fluorescens</name>
    <dbReference type="NCBI Taxonomy" id="294"/>
    <lineage>
        <taxon>Bacteria</taxon>
        <taxon>Pseudomonadati</taxon>
        <taxon>Pseudomonadota</taxon>
        <taxon>Gammaproteobacteria</taxon>
        <taxon>Pseudomonadales</taxon>
        <taxon>Pseudomonadaceae</taxon>
        <taxon>Pseudomonas</taxon>
    </lineage>
</organism>
<evidence type="ECO:0000313" key="1">
    <source>
        <dbReference type="EMBL" id="VVN83705.1"/>
    </source>
</evidence>
<name>A0A5E7AYM3_PSEFL</name>
<gene>
    <name evidence="1" type="ORF">PS723_01297</name>
</gene>
<protein>
    <submittedName>
        <fullName evidence="1">Uncharacterized protein</fullName>
    </submittedName>
</protein>
<proteinExistence type="predicted"/>